<feature type="chain" id="PRO_5004270419" description="Uncharacterized protein TP-0789 domain-containing protein" evidence="1">
    <location>
        <begin position="19"/>
        <end position="245"/>
    </location>
</feature>
<dbReference type="CDD" id="cd16329">
    <property type="entry name" value="LolA_like"/>
    <property type="match status" value="1"/>
</dbReference>
<evidence type="ECO:0000259" key="2">
    <source>
        <dbReference type="Pfam" id="PF17131"/>
    </source>
</evidence>
<evidence type="ECO:0000313" key="3">
    <source>
        <dbReference type="EMBL" id="CAG36510.1"/>
    </source>
</evidence>
<dbReference type="RefSeq" id="WP_011189022.1">
    <property type="nucleotide sequence ID" value="NC_006138.1"/>
</dbReference>
<organism evidence="3 4">
    <name type="scientific">Desulfotalea psychrophila (strain LSv54 / DSM 12343)</name>
    <dbReference type="NCBI Taxonomy" id="177439"/>
    <lineage>
        <taxon>Bacteria</taxon>
        <taxon>Pseudomonadati</taxon>
        <taxon>Thermodesulfobacteriota</taxon>
        <taxon>Desulfobulbia</taxon>
        <taxon>Desulfobulbales</taxon>
        <taxon>Desulfocapsaceae</taxon>
        <taxon>Desulfotalea</taxon>
    </lineage>
</organism>
<reference evidence="4" key="1">
    <citation type="journal article" date="2004" name="Environ. Microbiol.">
        <title>The genome of Desulfotalea psychrophila, a sulfate-reducing bacterium from permanently cold Arctic sediments.</title>
        <authorList>
            <person name="Rabus R."/>
            <person name="Ruepp A."/>
            <person name="Frickey T."/>
            <person name="Rattei T."/>
            <person name="Fartmann B."/>
            <person name="Stark M."/>
            <person name="Bauer M."/>
            <person name="Zibat A."/>
            <person name="Lombardot T."/>
            <person name="Becker I."/>
            <person name="Amann J."/>
            <person name="Gellner K."/>
            <person name="Teeling H."/>
            <person name="Leuschner W.D."/>
            <person name="Gloeckner F.-O."/>
            <person name="Lupas A.N."/>
            <person name="Amann R."/>
            <person name="Klenk H.-P."/>
        </authorList>
    </citation>
    <scope>NUCLEOTIDE SEQUENCE [LARGE SCALE GENOMIC DNA]</scope>
    <source>
        <strain evidence="4">DSM 12343 / LSv54</strain>
    </source>
</reference>
<dbReference type="InterPro" id="IPR052944">
    <property type="entry name" value="Sporulation_related"/>
</dbReference>
<feature type="domain" description="Uncharacterized protein TP-0789" evidence="2">
    <location>
        <begin position="65"/>
        <end position="245"/>
    </location>
</feature>
<dbReference type="OrthoDB" id="357718at2"/>
<dbReference type="STRING" id="177439.DP1781"/>
<dbReference type="PANTHER" id="PTHR37507">
    <property type="entry name" value="SPORULATION PROTEIN YDCC"/>
    <property type="match status" value="1"/>
</dbReference>
<gene>
    <name evidence="3" type="ordered locus">DP1781</name>
</gene>
<protein>
    <recommendedName>
        <fullName evidence="2">Uncharacterized protein TP-0789 domain-containing protein</fullName>
    </recommendedName>
</protein>
<evidence type="ECO:0000256" key="1">
    <source>
        <dbReference type="SAM" id="SignalP"/>
    </source>
</evidence>
<keyword evidence="1" id="KW-0732">Signal</keyword>
<proteinExistence type="predicted"/>
<dbReference type="eggNOG" id="COG2834">
    <property type="taxonomic scope" value="Bacteria"/>
</dbReference>
<dbReference type="EMBL" id="CR522870">
    <property type="protein sequence ID" value="CAG36510.1"/>
    <property type="molecule type" value="Genomic_DNA"/>
</dbReference>
<name>Q6AMB5_DESPS</name>
<dbReference type="Gene3D" id="2.50.20.10">
    <property type="entry name" value="Lipoprotein localisation LolA/LolB/LppX"/>
    <property type="match status" value="1"/>
</dbReference>
<dbReference type="HOGENOM" id="CLU_074356_2_0_7"/>
<feature type="signal peptide" evidence="1">
    <location>
        <begin position="1"/>
        <end position="18"/>
    </location>
</feature>
<dbReference type="InterPro" id="IPR033399">
    <property type="entry name" value="TP_0789-like"/>
</dbReference>
<dbReference type="Pfam" id="PF17131">
    <property type="entry name" value="LolA_like"/>
    <property type="match status" value="1"/>
</dbReference>
<dbReference type="PANTHER" id="PTHR37507:SF2">
    <property type="entry name" value="SPORULATION PROTEIN YDCC"/>
    <property type="match status" value="1"/>
</dbReference>
<dbReference type="Proteomes" id="UP000000602">
    <property type="component" value="Chromosome"/>
</dbReference>
<sequence length="245" mass="28584">MKTFIIIALFFISTSSYAALPSGLEVLERVDKNMTSDTQIIVSRMIIHSRRGTRTVKSKSWSQRDKRSYTEYLAPARERGTKMLKLEDRLWMYSPTTDRTIQISGHMLRQSLMGSDLSYEDMMENPRLSEIYQAEVKGTEIIAERPCWLLSLLAKRSDVAYHSRLIWVDQELSVPLREELYAKSGKLLKKTEFKDFKQIGERWFPMLIRFKDVLKTGGGTEFIMDSIEFDRPIPEHLFSKAALRR</sequence>
<dbReference type="AlphaFoldDB" id="Q6AMB5"/>
<accession>Q6AMB5</accession>
<keyword evidence="4" id="KW-1185">Reference proteome</keyword>
<evidence type="ECO:0000313" key="4">
    <source>
        <dbReference type="Proteomes" id="UP000000602"/>
    </source>
</evidence>
<dbReference type="KEGG" id="dps:DP1781"/>